<sequence>MSVRVGLKGGQAAIKRLAVAEDKAKRAVLMATNDTGETLRAQILREMGSTVNIKRQTLRERVILTRAASWSGKVRIWARRKGLVLSHFPHKQLYQKQKKGKRRRAGVQVNVSGHTRLLPGAFIVESAGSGSTNGLIFIRTGKRSKAERIGMASGGLDLARSKIRALYGPSPSQILDSKLPDYQSAGQRILREEIVRQLKRAKL</sequence>
<evidence type="ECO:0000313" key="1">
    <source>
        <dbReference type="EMBL" id="MBV2132046.1"/>
    </source>
</evidence>
<proteinExistence type="predicted"/>
<dbReference type="EMBL" id="JAHRGL010000011">
    <property type="protein sequence ID" value="MBV2132046.1"/>
    <property type="molecule type" value="Genomic_DNA"/>
</dbReference>
<accession>A0ABS6MTA7</accession>
<keyword evidence="2" id="KW-1185">Reference proteome</keyword>
<dbReference type="RefSeq" id="WP_217679957.1">
    <property type="nucleotide sequence ID" value="NZ_JAHRGL010000011.1"/>
</dbReference>
<reference evidence="1 2" key="1">
    <citation type="submission" date="2021-06" db="EMBL/GenBank/DDBJ databases">
        <title>Differences between aerobic and microaerobic xylene degrading microbial communities.</title>
        <authorList>
            <person name="Banerjee S."/>
            <person name="Tancsics A."/>
        </authorList>
    </citation>
    <scope>NUCLEOTIDE SEQUENCE [LARGE SCALE GENOMIC DNA]</scope>
    <source>
        <strain evidence="1 2">MAP12</strain>
    </source>
</reference>
<comment type="caution">
    <text evidence="1">The sequence shown here is derived from an EMBL/GenBank/DDBJ whole genome shotgun (WGS) entry which is preliminary data.</text>
</comment>
<protein>
    <submittedName>
        <fullName evidence="1">Phage tail protein</fullName>
    </submittedName>
</protein>
<dbReference type="Proteomes" id="UP000813068">
    <property type="component" value="Unassembled WGS sequence"/>
</dbReference>
<organism evidence="1 2">
    <name type="scientific">Geopseudomonas aromaticivorans</name>
    <dbReference type="NCBI Taxonomy" id="2849492"/>
    <lineage>
        <taxon>Bacteria</taxon>
        <taxon>Pseudomonadati</taxon>
        <taxon>Pseudomonadota</taxon>
        <taxon>Gammaproteobacteria</taxon>
        <taxon>Pseudomonadales</taxon>
        <taxon>Pseudomonadaceae</taxon>
        <taxon>Geopseudomonas</taxon>
    </lineage>
</organism>
<gene>
    <name evidence="1" type="ORF">KRX52_04445</name>
</gene>
<name>A0ABS6MTA7_9GAMM</name>
<evidence type="ECO:0000313" key="2">
    <source>
        <dbReference type="Proteomes" id="UP000813068"/>
    </source>
</evidence>